<keyword evidence="1" id="KW-0472">Membrane</keyword>
<evidence type="ECO:0000313" key="2">
    <source>
        <dbReference type="EMBL" id="CAI4213064.1"/>
    </source>
</evidence>
<dbReference type="AlphaFoldDB" id="A0A9P1GZ96"/>
<gene>
    <name evidence="2" type="ORF">PPNO1_LOCUS2816</name>
</gene>
<protein>
    <submittedName>
        <fullName evidence="2">Uncharacterized protein</fullName>
    </submittedName>
</protein>
<keyword evidence="3" id="KW-1185">Reference proteome</keyword>
<evidence type="ECO:0000313" key="3">
    <source>
        <dbReference type="Proteomes" id="UP000838763"/>
    </source>
</evidence>
<evidence type="ECO:0000256" key="1">
    <source>
        <dbReference type="SAM" id="Phobius"/>
    </source>
</evidence>
<comment type="caution">
    <text evidence="2">The sequence shown here is derived from an EMBL/GenBank/DDBJ whole genome shotgun (WGS) entry which is preliminary data.</text>
</comment>
<feature type="non-terminal residue" evidence="2">
    <location>
        <position position="60"/>
    </location>
</feature>
<keyword evidence="1" id="KW-1133">Transmembrane helix</keyword>
<name>A0A9P1GZ96_9PEZI</name>
<dbReference type="Proteomes" id="UP000838763">
    <property type="component" value="Unassembled WGS sequence"/>
</dbReference>
<accession>A0A9P1GZ96</accession>
<sequence length="60" mass="6643">MASFFQPPASGDPALEQCDTSGFEIYCNSLIKNDRRFSNWYQILLVSVGAAALCLPVLSW</sequence>
<dbReference type="EMBL" id="CALLCH030000007">
    <property type="protein sequence ID" value="CAI4213064.1"/>
    <property type="molecule type" value="Genomic_DNA"/>
</dbReference>
<dbReference type="OrthoDB" id="2582433at2759"/>
<keyword evidence="1" id="KW-0812">Transmembrane</keyword>
<feature type="transmembrane region" description="Helical" evidence="1">
    <location>
        <begin position="40"/>
        <end position="58"/>
    </location>
</feature>
<reference evidence="2" key="1">
    <citation type="submission" date="2022-11" db="EMBL/GenBank/DDBJ databases">
        <authorList>
            <person name="Scott C."/>
            <person name="Bruce N."/>
        </authorList>
    </citation>
    <scope>NUCLEOTIDE SEQUENCE</scope>
</reference>
<organism evidence="2 3">
    <name type="scientific">Parascedosporium putredinis</name>
    <dbReference type="NCBI Taxonomy" id="1442378"/>
    <lineage>
        <taxon>Eukaryota</taxon>
        <taxon>Fungi</taxon>
        <taxon>Dikarya</taxon>
        <taxon>Ascomycota</taxon>
        <taxon>Pezizomycotina</taxon>
        <taxon>Sordariomycetes</taxon>
        <taxon>Hypocreomycetidae</taxon>
        <taxon>Microascales</taxon>
        <taxon>Microascaceae</taxon>
        <taxon>Parascedosporium</taxon>
    </lineage>
</organism>
<proteinExistence type="predicted"/>